<dbReference type="STRING" id="1802557.A3A20_02765"/>
<reference evidence="3 4" key="1">
    <citation type="journal article" date="2016" name="Nat. Commun.">
        <title>Thousands of microbial genomes shed light on interconnected biogeochemical processes in an aquifer system.</title>
        <authorList>
            <person name="Anantharaman K."/>
            <person name="Brown C.T."/>
            <person name="Hug L.A."/>
            <person name="Sharon I."/>
            <person name="Castelle C.J."/>
            <person name="Probst A.J."/>
            <person name="Thomas B.C."/>
            <person name="Singh A."/>
            <person name="Wilkins M.J."/>
            <person name="Karaoz U."/>
            <person name="Brodie E.L."/>
            <person name="Williams K.H."/>
            <person name="Hubbard S.S."/>
            <person name="Banfield J.F."/>
        </authorList>
    </citation>
    <scope>NUCLEOTIDE SEQUENCE [LARGE SCALE GENOMIC DNA]</scope>
</reference>
<comment type="caution">
    <text evidence="3">The sequence shown here is derived from an EMBL/GenBank/DDBJ whole genome shotgun (WGS) entry which is preliminary data.</text>
</comment>
<sequence length="337" mass="36752">MAEPYNSNNFNREPVQPPPPPPITIRTMESDRQSMQSSGGTPIPQPVKPGELKIPEPEEEPIFTPPTPMDSGEPEKSEISKWTKTAGLIAGIIILITGFGFLGYYFVYPLIFPSQPELPAIQEPLPSAPLIPPLVEGLEPAETPAPSLVHRSFFTSPANQLEPLVIATVTIENIREAMAVSAMQTLDANGVKEIVFETQAGLIIAPEFLSALLPILTQEETSTNFEDDFTAYLYYDQNGVWPGFIFKLKTTAILFETQTIVEKLETVAVSMLKNIYIADPQNPTSAIFLSGQIKGTATKYLPFEVAGASLNYGIISNYFLISSSFGGVQEAANRLGL</sequence>
<dbReference type="EMBL" id="MGIR01000002">
    <property type="protein sequence ID" value="OGM91469.1"/>
    <property type="molecule type" value="Genomic_DNA"/>
</dbReference>
<keyword evidence="2" id="KW-0472">Membrane</keyword>
<feature type="transmembrane region" description="Helical" evidence="2">
    <location>
        <begin position="86"/>
        <end position="107"/>
    </location>
</feature>
<name>A0A1F8DTZ8_9BACT</name>
<accession>A0A1F8DTZ8</accession>
<evidence type="ECO:0000256" key="1">
    <source>
        <dbReference type="SAM" id="MobiDB-lite"/>
    </source>
</evidence>
<protein>
    <submittedName>
        <fullName evidence="3">Uncharacterized protein</fullName>
    </submittedName>
</protein>
<gene>
    <name evidence="3" type="ORF">A3A20_02765</name>
</gene>
<feature type="compositionally biased region" description="Polar residues" evidence="1">
    <location>
        <begin position="1"/>
        <end position="11"/>
    </location>
</feature>
<dbReference type="AlphaFoldDB" id="A0A1F8DTZ8"/>
<evidence type="ECO:0000313" key="3">
    <source>
        <dbReference type="EMBL" id="OGM91469.1"/>
    </source>
</evidence>
<proteinExistence type="predicted"/>
<evidence type="ECO:0000256" key="2">
    <source>
        <dbReference type="SAM" id="Phobius"/>
    </source>
</evidence>
<dbReference type="Proteomes" id="UP000178946">
    <property type="component" value="Unassembled WGS sequence"/>
</dbReference>
<evidence type="ECO:0000313" key="4">
    <source>
        <dbReference type="Proteomes" id="UP000178946"/>
    </source>
</evidence>
<keyword evidence="2" id="KW-0812">Transmembrane</keyword>
<organism evidence="3 4">
    <name type="scientific">Candidatus Wolfebacteria bacterium RIFCSPLOWO2_01_FULL_45_19</name>
    <dbReference type="NCBI Taxonomy" id="1802557"/>
    <lineage>
        <taxon>Bacteria</taxon>
        <taxon>Candidatus Wolfeibacteriota</taxon>
    </lineage>
</organism>
<keyword evidence="2" id="KW-1133">Transmembrane helix</keyword>
<feature type="region of interest" description="Disordered" evidence="1">
    <location>
        <begin position="1"/>
        <end position="76"/>
    </location>
</feature>